<accession>A0ABV2K5K4</accession>
<dbReference type="EMBL" id="JBEPME010000001">
    <property type="protein sequence ID" value="MET3655870.1"/>
    <property type="molecule type" value="Genomic_DNA"/>
</dbReference>
<evidence type="ECO:0008006" key="4">
    <source>
        <dbReference type="Google" id="ProtNLM"/>
    </source>
</evidence>
<keyword evidence="1" id="KW-1133">Transmembrane helix</keyword>
<evidence type="ECO:0000313" key="3">
    <source>
        <dbReference type="Proteomes" id="UP001549104"/>
    </source>
</evidence>
<keyword evidence="3" id="KW-1185">Reference proteome</keyword>
<protein>
    <recommendedName>
        <fullName evidence="4">Transposase</fullName>
    </recommendedName>
</protein>
<keyword evidence="1" id="KW-0472">Membrane</keyword>
<proteinExistence type="predicted"/>
<organism evidence="2 3">
    <name type="scientific">Sporosarcina psychrophila</name>
    <name type="common">Bacillus psychrophilus</name>
    <dbReference type="NCBI Taxonomy" id="1476"/>
    <lineage>
        <taxon>Bacteria</taxon>
        <taxon>Bacillati</taxon>
        <taxon>Bacillota</taxon>
        <taxon>Bacilli</taxon>
        <taxon>Bacillales</taxon>
        <taxon>Caryophanaceae</taxon>
        <taxon>Sporosarcina</taxon>
    </lineage>
</organism>
<evidence type="ECO:0000313" key="2">
    <source>
        <dbReference type="EMBL" id="MET3655870.1"/>
    </source>
</evidence>
<comment type="caution">
    <text evidence="2">The sequence shown here is derived from an EMBL/GenBank/DDBJ whole genome shotgun (WGS) entry which is preliminary data.</text>
</comment>
<gene>
    <name evidence="2" type="ORF">ABIC55_000954</name>
</gene>
<evidence type="ECO:0000256" key="1">
    <source>
        <dbReference type="SAM" id="Phobius"/>
    </source>
</evidence>
<name>A0ABV2K5K4_SPOPS</name>
<sequence length="83" mass="9851">MLLFKGNGRNVHVQTKGVYVWYVIYFTSLPYHKIIVASRIHNDFHMTVTMMISPIRLTLYLYSNMYRRKSPISTRNMADKAFC</sequence>
<dbReference type="Proteomes" id="UP001549104">
    <property type="component" value="Unassembled WGS sequence"/>
</dbReference>
<reference evidence="2 3" key="1">
    <citation type="submission" date="2024-06" db="EMBL/GenBank/DDBJ databases">
        <title>Sorghum-associated microbial communities from plants grown in Nebraska, USA.</title>
        <authorList>
            <person name="Schachtman D."/>
        </authorList>
    </citation>
    <scope>NUCLEOTIDE SEQUENCE [LARGE SCALE GENOMIC DNA]</scope>
    <source>
        <strain evidence="2 3">1288</strain>
    </source>
</reference>
<feature type="transmembrane region" description="Helical" evidence="1">
    <location>
        <begin position="44"/>
        <end position="62"/>
    </location>
</feature>
<keyword evidence="1" id="KW-0812">Transmembrane</keyword>
<feature type="transmembrane region" description="Helical" evidence="1">
    <location>
        <begin position="20"/>
        <end position="38"/>
    </location>
</feature>